<accession>A0A6A4T375</accession>
<evidence type="ECO:0000256" key="8">
    <source>
        <dbReference type="ARBA" id="ARBA00023125"/>
    </source>
</evidence>
<evidence type="ECO:0000256" key="5">
    <source>
        <dbReference type="ARBA" id="ARBA00022833"/>
    </source>
</evidence>
<dbReference type="Proteomes" id="UP000438429">
    <property type="component" value="Unassembled WGS sequence"/>
</dbReference>
<feature type="domain" description="Tyrosine-protein phosphatase" evidence="18">
    <location>
        <begin position="1118"/>
        <end position="1358"/>
    </location>
</feature>
<dbReference type="FunFam" id="3.90.190.10:FF:000231">
    <property type="entry name" value="Glomerular epithelial protein 1"/>
    <property type="match status" value="1"/>
</dbReference>
<evidence type="ECO:0000256" key="9">
    <source>
        <dbReference type="ARBA" id="ARBA00023155"/>
    </source>
</evidence>
<dbReference type="InterPro" id="IPR036116">
    <property type="entry name" value="FN3_sf"/>
</dbReference>
<keyword evidence="10 12" id="KW-0539">Nucleus</keyword>
<dbReference type="GO" id="GO:0003677">
    <property type="term" value="F:DNA binding"/>
    <property type="evidence" value="ECO:0007669"/>
    <property type="project" value="UniProtKB-UniRule"/>
</dbReference>
<keyword evidence="6" id="KW-0378">Hydrolase</keyword>
<evidence type="ECO:0000313" key="21">
    <source>
        <dbReference type="EMBL" id="KAF0041946.1"/>
    </source>
</evidence>
<dbReference type="FunFam" id="1.10.10.60:FF:000027">
    <property type="entry name" value="LIM/homeobox protein Lhx9"/>
    <property type="match status" value="1"/>
</dbReference>
<dbReference type="PROSITE" id="PS50055">
    <property type="entry name" value="TYR_PHOSPHATASE_PTP"/>
    <property type="match status" value="1"/>
</dbReference>
<dbReference type="InterPro" id="IPR050348">
    <property type="entry name" value="Protein-Tyr_Phosphatase"/>
</dbReference>
<proteinExistence type="predicted"/>
<dbReference type="Gene3D" id="2.60.40.10">
    <property type="entry name" value="Immunoglobulins"/>
    <property type="match status" value="1"/>
</dbReference>
<name>A0A6A4T375_SCOMX</name>
<dbReference type="PROSITE" id="PS50853">
    <property type="entry name" value="FN3"/>
    <property type="match status" value="1"/>
</dbReference>
<dbReference type="GO" id="GO:0046872">
    <property type="term" value="F:metal ion binding"/>
    <property type="evidence" value="ECO:0007669"/>
    <property type="project" value="UniProtKB-KW"/>
</dbReference>
<reference evidence="21 22" key="1">
    <citation type="submission" date="2019-06" db="EMBL/GenBank/DDBJ databases">
        <title>Draft genomes of female and male turbot (Scophthalmus maximus).</title>
        <authorList>
            <person name="Xu H."/>
            <person name="Xu X.-W."/>
            <person name="Shao C."/>
            <person name="Chen S."/>
        </authorList>
    </citation>
    <scope>NUCLEOTIDE SEQUENCE [LARGE SCALE GENOMIC DNA]</scope>
    <source>
        <strain evidence="21">Ysfricsl-2016a</strain>
        <tissue evidence="21">Blood</tissue>
    </source>
</reference>
<dbReference type="PANTHER" id="PTHR19134:SF539">
    <property type="entry name" value="RECEPTOR-TYPE TYROSINE-PROTEIN PHOSPHATASE C"/>
    <property type="match status" value="1"/>
</dbReference>
<feature type="domain" description="Protein kinase" evidence="17">
    <location>
        <begin position="319"/>
        <end position="678"/>
    </location>
</feature>
<keyword evidence="16" id="KW-0472">Membrane</keyword>
<dbReference type="Gene3D" id="3.90.190.10">
    <property type="entry name" value="Protein tyrosine phosphatase superfamily"/>
    <property type="match status" value="2"/>
</dbReference>
<dbReference type="InterPro" id="IPR029021">
    <property type="entry name" value="Prot-tyrosine_phosphatase-like"/>
</dbReference>
<feature type="region of interest" description="Disordered" evidence="15">
    <location>
        <begin position="193"/>
        <end position="219"/>
    </location>
</feature>
<dbReference type="SUPFAM" id="SSF49265">
    <property type="entry name" value="Fibronectin type III"/>
    <property type="match status" value="1"/>
</dbReference>
<dbReference type="SUPFAM" id="SSF52799">
    <property type="entry name" value="(Phosphotyrosine protein) phosphatases II"/>
    <property type="match status" value="2"/>
</dbReference>
<feature type="domain" description="Homeobox" evidence="19">
    <location>
        <begin position="211"/>
        <end position="258"/>
    </location>
</feature>
<feature type="region of interest" description="Disordered" evidence="15">
    <location>
        <begin position="562"/>
        <end position="591"/>
    </location>
</feature>
<evidence type="ECO:0000256" key="4">
    <source>
        <dbReference type="ARBA" id="ARBA00022737"/>
    </source>
</evidence>
<evidence type="ECO:0000256" key="3">
    <source>
        <dbReference type="ARBA" id="ARBA00022723"/>
    </source>
</evidence>
<protein>
    <recommendedName>
        <fullName evidence="2">protein-tyrosine-phosphatase</fullName>
        <ecNumber evidence="2">3.1.3.48</ecNumber>
    </recommendedName>
</protein>
<dbReference type="Pfam" id="PF00046">
    <property type="entry name" value="Homeodomain"/>
    <property type="match status" value="1"/>
</dbReference>
<dbReference type="GO" id="GO:0005524">
    <property type="term" value="F:ATP binding"/>
    <property type="evidence" value="ECO:0007669"/>
    <property type="project" value="UniProtKB-UniRule"/>
</dbReference>
<dbReference type="InterPro" id="IPR011009">
    <property type="entry name" value="Kinase-like_dom_sf"/>
</dbReference>
<keyword evidence="13" id="KW-0547">Nucleotide-binding</keyword>
<evidence type="ECO:0000313" key="22">
    <source>
        <dbReference type="Proteomes" id="UP000438429"/>
    </source>
</evidence>
<feature type="domain" description="Fibronectin type-III" evidence="20">
    <location>
        <begin position="886"/>
        <end position="985"/>
    </location>
</feature>
<dbReference type="CDD" id="cd00086">
    <property type="entry name" value="homeodomain"/>
    <property type="match status" value="1"/>
</dbReference>
<comment type="subcellular location">
    <subcellularLocation>
        <location evidence="1 12 14">Nucleus</location>
    </subcellularLocation>
</comment>
<dbReference type="SUPFAM" id="SSF56112">
    <property type="entry name" value="Protein kinase-like (PK-like)"/>
    <property type="match status" value="1"/>
</dbReference>
<organism evidence="21 22">
    <name type="scientific">Scophthalmus maximus</name>
    <name type="common">Turbot</name>
    <name type="synonym">Psetta maxima</name>
    <dbReference type="NCBI Taxonomy" id="52904"/>
    <lineage>
        <taxon>Eukaryota</taxon>
        <taxon>Metazoa</taxon>
        <taxon>Chordata</taxon>
        <taxon>Craniata</taxon>
        <taxon>Vertebrata</taxon>
        <taxon>Euteleostomi</taxon>
        <taxon>Actinopterygii</taxon>
        <taxon>Neopterygii</taxon>
        <taxon>Teleostei</taxon>
        <taxon>Neoteleostei</taxon>
        <taxon>Acanthomorphata</taxon>
        <taxon>Carangaria</taxon>
        <taxon>Pleuronectiformes</taxon>
        <taxon>Pleuronectoidei</taxon>
        <taxon>Scophthalmidae</taxon>
        <taxon>Scophthalmus</taxon>
    </lineage>
</organism>
<keyword evidence="4" id="KW-0677">Repeat</keyword>
<dbReference type="PRINTS" id="PR00700">
    <property type="entry name" value="PRTYPHPHTASE"/>
</dbReference>
<dbReference type="InterPro" id="IPR000719">
    <property type="entry name" value="Prot_kinase_dom"/>
</dbReference>
<evidence type="ECO:0000259" key="19">
    <source>
        <dbReference type="PROSITE" id="PS50071"/>
    </source>
</evidence>
<dbReference type="PROSITE" id="PS00107">
    <property type="entry name" value="PROTEIN_KINASE_ATP"/>
    <property type="match status" value="1"/>
</dbReference>
<dbReference type="InterPro" id="IPR013783">
    <property type="entry name" value="Ig-like_fold"/>
</dbReference>
<feature type="region of interest" description="Disordered" evidence="15">
    <location>
        <begin position="24"/>
        <end position="68"/>
    </location>
</feature>
<evidence type="ECO:0000259" key="17">
    <source>
        <dbReference type="PROSITE" id="PS50011"/>
    </source>
</evidence>
<keyword evidence="9 12" id="KW-0371">Homeobox</keyword>
<comment type="catalytic activity">
    <reaction evidence="11">
        <text>O-phospho-L-tyrosyl-[protein] + H2O = L-tyrosyl-[protein] + phosphate</text>
        <dbReference type="Rhea" id="RHEA:10684"/>
        <dbReference type="Rhea" id="RHEA-COMP:10136"/>
        <dbReference type="Rhea" id="RHEA-COMP:20101"/>
        <dbReference type="ChEBI" id="CHEBI:15377"/>
        <dbReference type="ChEBI" id="CHEBI:43474"/>
        <dbReference type="ChEBI" id="CHEBI:46858"/>
        <dbReference type="ChEBI" id="CHEBI:61978"/>
        <dbReference type="EC" id="3.1.3.48"/>
    </reaction>
</comment>
<keyword evidence="8 12" id="KW-0238">DNA-binding</keyword>
<evidence type="ECO:0000256" key="1">
    <source>
        <dbReference type="ARBA" id="ARBA00004123"/>
    </source>
</evidence>
<dbReference type="PANTHER" id="PTHR19134">
    <property type="entry name" value="RECEPTOR-TYPE TYROSINE-PROTEIN PHOSPHATASE"/>
    <property type="match status" value="1"/>
</dbReference>
<evidence type="ECO:0000256" key="6">
    <source>
        <dbReference type="ARBA" id="ARBA00022912"/>
    </source>
</evidence>
<dbReference type="Pfam" id="PF00069">
    <property type="entry name" value="Pkinase"/>
    <property type="match status" value="1"/>
</dbReference>
<dbReference type="Pfam" id="PF17653">
    <property type="entry name" value="DUF5522"/>
    <property type="match status" value="1"/>
</dbReference>
<dbReference type="EC" id="3.1.3.48" evidence="2"/>
<feature type="binding site" evidence="13">
    <location>
        <position position="348"/>
    </location>
    <ligand>
        <name>ATP</name>
        <dbReference type="ChEBI" id="CHEBI:30616"/>
    </ligand>
</feature>
<keyword evidence="13" id="KW-0067">ATP-binding</keyword>
<gene>
    <name evidence="21" type="ORF">F2P81_005478</name>
</gene>
<evidence type="ECO:0000256" key="11">
    <source>
        <dbReference type="ARBA" id="ARBA00051722"/>
    </source>
</evidence>
<evidence type="ECO:0000256" key="13">
    <source>
        <dbReference type="PROSITE-ProRule" id="PRU10141"/>
    </source>
</evidence>
<keyword evidence="16" id="KW-0812">Transmembrane</keyword>
<dbReference type="GO" id="GO:0004672">
    <property type="term" value="F:protein kinase activity"/>
    <property type="evidence" value="ECO:0007669"/>
    <property type="project" value="InterPro"/>
</dbReference>
<dbReference type="Gene3D" id="1.10.10.60">
    <property type="entry name" value="Homeodomain-like"/>
    <property type="match status" value="1"/>
</dbReference>
<keyword evidence="5" id="KW-0862">Zinc</keyword>
<sequence>MFQRHYPTRALFLLRVRFHTPRVAMSSTPKLSGEEEEEGSPKRLSSSCTSQFDADLSDPATSRKFTREEEAVHTAHREACEAKKQMYVDPSSGYKVFTEYAHLQRGKCCGSACRHAQKRGTAPIYRQRLLSSPLRTARTVRSCSACALHRGSGSHTGGACRGLKETKPFAEAVVHPDSESCLCVLRPAPSGCNENDTDHLDRDQQSYPQTQKTKRMRTSFKHHQLRTMKSYFAINHNPDAKDLKQLAQKTGLTKRVLQTNGNARADYFHFRFICRGVKDQAPHTMDMDTQPQGQQAAVPVFQPQKPLQPDMGHNSLANFQIEKKIGRGQFSEVYRARYLLDNTSVALKKVQIFDLMDAKARQDCIKEIDLLKQLNHPNVIKYHASFIEDNELNIVLELADAGDLSRMIKMAALQSPFYGDKMNLYSLCKKIEQCDYPPLPSDHYSEDHEFFFLFMDGKHHDEETRNKKKKFKPFLSIMVQKIRLTHRLVNVAVSACLCRVLLFLDSASTSVALSPRSCHALLSSQFSFVLHIFTFFYCLRGDTKAAGPLDFQHAPCLRVLNDRQAPPEPPVSEEGRAQDLQTHQTAAHDDGPNCAPHIPIHTIVKKKKRCHAMIYTFFSLFEISGDTQNVNGTYVVNPINGGIQVNITSSAVNSVDVIIRYNEEGQPEIKERTVHSNQSSSHEIKQLKPLTVYEHSVTFVDTVGKDTRCNITQNNTMTIKISDADIRVIDCSSKHVCFQTEWDISSLETTQKKTPDGKCGSFKQDTFFCIKPGYESICSDFTTTIRSGSFSANYTKNIPLGFLNPDEINQTLTKSLPPKIETNLPSNCKNLTVDYTCHEPGQVNGSKKLSELEPFTDYSCIGQIMDTDGTIREKTNSLHVKIDCDLTISFRRNIATNTSIELTWNTISQNCGDVDRDLRKLSYECRLIQPSAMYKEITATKETSGKCDFSGLKPYTDYTFEVLPMYNNKKVSFPTSPETLKTDVGVPESITKLKLAVSEHNVIRINCVHSNFNGPHGEYIAQLSYGSYNPAEFRSQTYNDKAVIGFLVFLIILTSVALFLVIYKIYALKRRKSHDMNENMMLISTAHDEENLMRVEPIAAEVLLESYKRKLADEGRLFLAEFQSIPRIFSRHLVKEAKNPCNVPKNRYVDILPYDYNRVQLTTGNGKAGCDYINASFIDGYKEAKKYIAAQGPKDETVSDFWRMVWEQQSSIIVMVTRCEEGNRAKCAQYWPSPERETEIFEEFIVKLNSEGHFPDYTIRHLSLTNAQYILIHQALVEHNQFGETEVALSELHSTLSTLKEKSPDSECTLMEDEFERLPTYRNWRQFNTGLTEENKEKNRSSSVIPCEYHLHSGTNDTLNGRVATRVNVTPLASSHTVTNLPPSDDYNRVLLRLDEGCDSDADEEDEEESSDEEDEESAIYINASHINVRYFNDPFHSFCVTRFRIKLTWTPGQK</sequence>
<dbReference type="InterPro" id="IPR003961">
    <property type="entry name" value="FN3_dom"/>
</dbReference>
<dbReference type="SMART" id="SM00194">
    <property type="entry name" value="PTPc"/>
    <property type="match status" value="1"/>
</dbReference>
<keyword evidence="6" id="KW-0904">Protein phosphatase</keyword>
<keyword evidence="16" id="KW-1133">Transmembrane helix</keyword>
<dbReference type="GO" id="GO:0005634">
    <property type="term" value="C:nucleus"/>
    <property type="evidence" value="ECO:0007669"/>
    <property type="project" value="UniProtKB-SubCell"/>
</dbReference>
<feature type="transmembrane region" description="Helical" evidence="16">
    <location>
        <begin position="1043"/>
        <end position="1066"/>
    </location>
</feature>
<evidence type="ECO:0000256" key="10">
    <source>
        <dbReference type="ARBA" id="ARBA00023242"/>
    </source>
</evidence>
<evidence type="ECO:0000256" key="15">
    <source>
        <dbReference type="SAM" id="MobiDB-lite"/>
    </source>
</evidence>
<dbReference type="SMART" id="SM00389">
    <property type="entry name" value="HOX"/>
    <property type="match status" value="1"/>
</dbReference>
<dbReference type="InterPro" id="IPR040807">
    <property type="entry name" value="DUF5522"/>
</dbReference>
<keyword evidence="7" id="KW-0440">LIM domain</keyword>
<dbReference type="FunFam" id="3.30.200.20:FF:000240">
    <property type="entry name" value="Serine/threonine-protein kinase Nek7"/>
    <property type="match status" value="1"/>
</dbReference>
<feature type="DNA-binding region" description="Homeobox" evidence="12">
    <location>
        <begin position="213"/>
        <end position="259"/>
    </location>
</feature>
<evidence type="ECO:0000256" key="2">
    <source>
        <dbReference type="ARBA" id="ARBA00013064"/>
    </source>
</evidence>
<dbReference type="EMBL" id="VEVO01000005">
    <property type="protein sequence ID" value="KAF0041946.1"/>
    <property type="molecule type" value="Genomic_DNA"/>
</dbReference>
<evidence type="ECO:0000256" key="7">
    <source>
        <dbReference type="ARBA" id="ARBA00023038"/>
    </source>
</evidence>
<evidence type="ECO:0000259" key="20">
    <source>
        <dbReference type="PROSITE" id="PS50853"/>
    </source>
</evidence>
<dbReference type="FunFam" id="3.30.200.20:FF:000204">
    <property type="entry name" value="Serine/threonine-protein kinase Nek7"/>
    <property type="match status" value="1"/>
</dbReference>
<dbReference type="PROSITE" id="PS50011">
    <property type="entry name" value="PROTEIN_KINASE_DOM"/>
    <property type="match status" value="1"/>
</dbReference>
<dbReference type="CDD" id="cd00063">
    <property type="entry name" value="FN3"/>
    <property type="match status" value="1"/>
</dbReference>
<evidence type="ECO:0000256" key="16">
    <source>
        <dbReference type="SAM" id="Phobius"/>
    </source>
</evidence>
<dbReference type="InterPro" id="IPR017441">
    <property type="entry name" value="Protein_kinase_ATP_BS"/>
</dbReference>
<dbReference type="PROSITE" id="PS50071">
    <property type="entry name" value="HOMEOBOX_2"/>
    <property type="match status" value="1"/>
</dbReference>
<feature type="compositionally biased region" description="Polar residues" evidence="15">
    <location>
        <begin position="43"/>
        <end position="52"/>
    </location>
</feature>
<dbReference type="InterPro" id="IPR001356">
    <property type="entry name" value="HD"/>
</dbReference>
<dbReference type="SUPFAM" id="SSF46689">
    <property type="entry name" value="Homeodomain-like"/>
    <property type="match status" value="1"/>
</dbReference>
<dbReference type="InterPro" id="IPR000242">
    <property type="entry name" value="PTP_cat"/>
</dbReference>
<evidence type="ECO:0000256" key="12">
    <source>
        <dbReference type="PROSITE-ProRule" id="PRU00108"/>
    </source>
</evidence>
<dbReference type="InterPro" id="IPR009057">
    <property type="entry name" value="Homeodomain-like_sf"/>
</dbReference>
<comment type="caution">
    <text evidence="21">The sequence shown here is derived from an EMBL/GenBank/DDBJ whole genome shotgun (WGS) entry which is preliminary data.</text>
</comment>
<dbReference type="Pfam" id="PF00102">
    <property type="entry name" value="Y_phosphatase"/>
    <property type="match status" value="1"/>
</dbReference>
<dbReference type="Gene3D" id="3.30.200.20">
    <property type="entry name" value="Phosphorylase Kinase, domain 1"/>
    <property type="match status" value="2"/>
</dbReference>
<dbReference type="GO" id="GO:0004725">
    <property type="term" value="F:protein tyrosine phosphatase activity"/>
    <property type="evidence" value="ECO:0007669"/>
    <property type="project" value="UniProtKB-EC"/>
</dbReference>
<evidence type="ECO:0000256" key="14">
    <source>
        <dbReference type="RuleBase" id="RU000682"/>
    </source>
</evidence>
<evidence type="ECO:0000259" key="18">
    <source>
        <dbReference type="PROSITE" id="PS50055"/>
    </source>
</evidence>
<keyword evidence="3" id="KW-0479">Metal-binding</keyword>